<evidence type="ECO:0000256" key="1">
    <source>
        <dbReference type="ARBA" id="ARBA00023012"/>
    </source>
</evidence>
<gene>
    <name evidence="3" type="ORF">HannXRQ_Chr01g0004351</name>
</gene>
<protein>
    <recommendedName>
        <fullName evidence="2">Histidine-containing phosphotransfer protein</fullName>
    </recommendedName>
</protein>
<dbReference type="InterPro" id="IPR036641">
    <property type="entry name" value="HPT_dom_sf"/>
</dbReference>
<keyword evidence="4" id="KW-1185">Reference proteome</keyword>
<dbReference type="GO" id="GO:0005737">
    <property type="term" value="C:cytoplasm"/>
    <property type="evidence" value="ECO:0000318"/>
    <property type="project" value="GO_Central"/>
</dbReference>
<dbReference type="PANTHER" id="PTHR28242:SF13">
    <property type="entry name" value="HISTIDINE-CONTAINING PHOSPHOTRANSFER PROTEIN 5"/>
    <property type="match status" value="1"/>
</dbReference>
<keyword evidence="3" id="KW-0808">Transferase</keyword>
<dbReference type="InterPro" id="IPR045871">
    <property type="entry name" value="AHP1-5/YPD1"/>
</dbReference>
<dbReference type="GO" id="GO:0000160">
    <property type="term" value="P:phosphorelay signal transduction system"/>
    <property type="evidence" value="ECO:0000318"/>
    <property type="project" value="GO_Central"/>
</dbReference>
<comment type="subcellular location">
    <subcellularLocation>
        <location evidence="2">Cytoplasm</location>
        <location evidence="2">Cytosol</location>
    </subcellularLocation>
    <subcellularLocation>
        <location evidence="2">Nucleus</location>
    </subcellularLocation>
</comment>
<dbReference type="AlphaFoldDB" id="A0A251VN74"/>
<evidence type="ECO:0000313" key="4">
    <source>
        <dbReference type="Proteomes" id="UP000215914"/>
    </source>
</evidence>
<dbReference type="PANTHER" id="PTHR28242">
    <property type="entry name" value="PHOSPHORELAY INTERMEDIATE PROTEIN YPD1"/>
    <property type="match status" value="1"/>
</dbReference>
<dbReference type="GO" id="GO:0009736">
    <property type="term" value="P:cytokinin-activated signaling pathway"/>
    <property type="evidence" value="ECO:0000318"/>
    <property type="project" value="GO_Central"/>
</dbReference>
<dbReference type="GO" id="GO:0005829">
    <property type="term" value="C:cytosol"/>
    <property type="evidence" value="ECO:0007669"/>
    <property type="project" value="UniProtKB-SubCell"/>
</dbReference>
<keyword evidence="3" id="KW-0418">Kinase</keyword>
<dbReference type="GO" id="GO:0005634">
    <property type="term" value="C:nucleus"/>
    <property type="evidence" value="ECO:0000318"/>
    <property type="project" value="GO_Central"/>
</dbReference>
<name>A0A251VN74_HELAN</name>
<evidence type="ECO:0000313" key="3">
    <source>
        <dbReference type="EMBL" id="OTG36141.1"/>
    </source>
</evidence>
<sequence>MDRWFKKSRAQCQNRKVKTKIKVDLRSTHEDSETAFTSRTLSETFFRKARNHGRSLSIARAVYRVHNISVCEGYLDDQFTQLQKLQDESNPDFVAELVSLFLKTPKSFLTILQLLYKFVFYNRSETFSQGMLDAHDLFPIMIFLLTKKVNRRLWIISRLILMFISSRVAVPA</sequence>
<accession>A0A251VN74</accession>
<keyword evidence="1 2" id="KW-0902">Two-component regulatory system</keyword>
<proteinExistence type="predicted"/>
<keyword evidence="2" id="KW-0932">Cytokinin signaling pathway</keyword>
<dbReference type="EMBL" id="CM007890">
    <property type="protein sequence ID" value="OTG36141.1"/>
    <property type="molecule type" value="Genomic_DNA"/>
</dbReference>
<organism evidence="3 4">
    <name type="scientific">Helianthus annuus</name>
    <name type="common">Common sunflower</name>
    <dbReference type="NCBI Taxonomy" id="4232"/>
    <lineage>
        <taxon>Eukaryota</taxon>
        <taxon>Viridiplantae</taxon>
        <taxon>Streptophyta</taxon>
        <taxon>Embryophyta</taxon>
        <taxon>Tracheophyta</taxon>
        <taxon>Spermatophyta</taxon>
        <taxon>Magnoliopsida</taxon>
        <taxon>eudicotyledons</taxon>
        <taxon>Gunneridae</taxon>
        <taxon>Pentapetalae</taxon>
        <taxon>asterids</taxon>
        <taxon>campanulids</taxon>
        <taxon>Asterales</taxon>
        <taxon>Asteraceae</taxon>
        <taxon>Asteroideae</taxon>
        <taxon>Heliantheae alliance</taxon>
        <taxon>Heliantheae</taxon>
        <taxon>Helianthus</taxon>
    </lineage>
</organism>
<reference evidence="4" key="1">
    <citation type="journal article" date="2017" name="Nature">
        <title>The sunflower genome provides insights into oil metabolism, flowering and Asterid evolution.</title>
        <authorList>
            <person name="Badouin H."/>
            <person name="Gouzy J."/>
            <person name="Grassa C.J."/>
            <person name="Murat F."/>
            <person name="Staton S.E."/>
            <person name="Cottret L."/>
            <person name="Lelandais-Briere C."/>
            <person name="Owens G.L."/>
            <person name="Carrere S."/>
            <person name="Mayjonade B."/>
            <person name="Legrand L."/>
            <person name="Gill N."/>
            <person name="Kane N.C."/>
            <person name="Bowers J.E."/>
            <person name="Hubner S."/>
            <person name="Bellec A."/>
            <person name="Berard A."/>
            <person name="Berges H."/>
            <person name="Blanchet N."/>
            <person name="Boniface M.C."/>
            <person name="Brunel D."/>
            <person name="Catrice O."/>
            <person name="Chaidir N."/>
            <person name="Claudel C."/>
            <person name="Donnadieu C."/>
            <person name="Faraut T."/>
            <person name="Fievet G."/>
            <person name="Helmstetter N."/>
            <person name="King M."/>
            <person name="Knapp S.J."/>
            <person name="Lai Z."/>
            <person name="Le Paslier M.C."/>
            <person name="Lippi Y."/>
            <person name="Lorenzon L."/>
            <person name="Mandel J.R."/>
            <person name="Marage G."/>
            <person name="Marchand G."/>
            <person name="Marquand E."/>
            <person name="Bret-Mestries E."/>
            <person name="Morien E."/>
            <person name="Nambeesan S."/>
            <person name="Nguyen T."/>
            <person name="Pegot-Espagnet P."/>
            <person name="Pouilly N."/>
            <person name="Raftis F."/>
            <person name="Sallet E."/>
            <person name="Schiex T."/>
            <person name="Thomas J."/>
            <person name="Vandecasteele C."/>
            <person name="Vares D."/>
            <person name="Vear F."/>
            <person name="Vautrin S."/>
            <person name="Crespi M."/>
            <person name="Mangin B."/>
            <person name="Burke J.M."/>
            <person name="Salse J."/>
            <person name="Munos S."/>
            <person name="Vincourt P."/>
            <person name="Rieseberg L.H."/>
            <person name="Langlade N.B."/>
        </authorList>
    </citation>
    <scope>NUCLEOTIDE SEQUENCE [LARGE SCALE GENOMIC DNA]</scope>
    <source>
        <strain evidence="4">cv. SF193</strain>
    </source>
</reference>
<comment type="domain">
    <text evidence="2">Histidine-containing phosphotransfer domain (HPt) contains an active histidine that mediates the phosphotransfer.</text>
</comment>
<dbReference type="SUPFAM" id="SSF47226">
    <property type="entry name" value="Histidine-containing phosphotransfer domain, HPT domain"/>
    <property type="match status" value="1"/>
</dbReference>
<dbReference type="Gene3D" id="1.20.120.160">
    <property type="entry name" value="HPT domain"/>
    <property type="match status" value="1"/>
</dbReference>
<dbReference type="InParanoid" id="A0A251VN74"/>
<dbReference type="GO" id="GO:0043424">
    <property type="term" value="F:protein histidine kinase binding"/>
    <property type="evidence" value="ECO:0000318"/>
    <property type="project" value="GO_Central"/>
</dbReference>
<dbReference type="GO" id="GO:0009927">
    <property type="term" value="F:histidine phosphotransfer kinase activity"/>
    <property type="evidence" value="ECO:0000318"/>
    <property type="project" value="GO_Central"/>
</dbReference>
<dbReference type="Proteomes" id="UP000215914">
    <property type="component" value="Chromosome 1"/>
</dbReference>
<comment type="function">
    <text evidence="2">Functions as a two-component phosphorelay mediators between cytokinin sensor histidine kinases and response regulators (B-type ARRs). Plays an important role in propagating cytokinin signal transduction.</text>
</comment>
<evidence type="ECO:0000256" key="2">
    <source>
        <dbReference type="RuleBase" id="RU369004"/>
    </source>
</evidence>